<feature type="compositionally biased region" description="Basic and acidic residues" evidence="1">
    <location>
        <begin position="66"/>
        <end position="85"/>
    </location>
</feature>
<sequence length="85" mass="9552">MLYCHLNISPERHVLNSPEEQGGSHLRRVVSGHDRGEDRIGQEINDLRSFYLRRPVAGGEASAGEGGERRSVSRGREYKCDDWSG</sequence>
<organism evidence="2">
    <name type="scientific">Eucalyptus grandis</name>
    <name type="common">Flooded gum</name>
    <dbReference type="NCBI Taxonomy" id="71139"/>
    <lineage>
        <taxon>Eukaryota</taxon>
        <taxon>Viridiplantae</taxon>
        <taxon>Streptophyta</taxon>
        <taxon>Embryophyta</taxon>
        <taxon>Tracheophyta</taxon>
        <taxon>Spermatophyta</taxon>
        <taxon>Magnoliopsida</taxon>
        <taxon>eudicotyledons</taxon>
        <taxon>Gunneridae</taxon>
        <taxon>Pentapetalae</taxon>
        <taxon>rosids</taxon>
        <taxon>malvids</taxon>
        <taxon>Myrtales</taxon>
        <taxon>Myrtaceae</taxon>
        <taxon>Myrtoideae</taxon>
        <taxon>Eucalypteae</taxon>
        <taxon>Eucalyptus</taxon>
    </lineage>
</organism>
<dbReference type="InParanoid" id="A0A059BL76"/>
<accession>A0A059BL76</accession>
<dbReference type="EMBL" id="KK198758">
    <property type="protein sequence ID" value="KCW66952.1"/>
    <property type="molecule type" value="Genomic_DNA"/>
</dbReference>
<evidence type="ECO:0000256" key="1">
    <source>
        <dbReference type="SAM" id="MobiDB-lite"/>
    </source>
</evidence>
<evidence type="ECO:0000313" key="2">
    <source>
        <dbReference type="EMBL" id="KCW66952.1"/>
    </source>
</evidence>
<dbReference type="AlphaFoldDB" id="A0A059BL76"/>
<name>A0A059BL76_EUCGR</name>
<reference evidence="2" key="1">
    <citation type="submission" date="2013-07" db="EMBL/GenBank/DDBJ databases">
        <title>The genome of Eucalyptus grandis.</title>
        <authorList>
            <person name="Schmutz J."/>
            <person name="Hayes R."/>
            <person name="Myburg A."/>
            <person name="Tuskan G."/>
            <person name="Grattapaglia D."/>
            <person name="Rokhsar D.S."/>
        </authorList>
    </citation>
    <scope>NUCLEOTIDE SEQUENCE</scope>
    <source>
        <tissue evidence="2">Leaf extractions</tissue>
    </source>
</reference>
<feature type="region of interest" description="Disordered" evidence="1">
    <location>
        <begin position="14"/>
        <end position="39"/>
    </location>
</feature>
<feature type="region of interest" description="Disordered" evidence="1">
    <location>
        <begin position="58"/>
        <end position="85"/>
    </location>
</feature>
<dbReference type="Gramene" id="KCW66952">
    <property type="protein sequence ID" value="KCW66952"/>
    <property type="gene ID" value="EUGRSUZ_F00714"/>
</dbReference>
<protein>
    <submittedName>
        <fullName evidence="2">Uncharacterized protein</fullName>
    </submittedName>
</protein>
<proteinExistence type="predicted"/>
<gene>
    <name evidence="2" type="ORF">EUGRSUZ_F00714</name>
</gene>